<name>A0A210Q9Y9_MIZYE</name>
<proteinExistence type="predicted"/>
<dbReference type="AlphaFoldDB" id="A0A210Q9Y9"/>
<dbReference type="EMBL" id="NEDP02004470">
    <property type="protein sequence ID" value="OWF45554.1"/>
    <property type="molecule type" value="Genomic_DNA"/>
</dbReference>
<organism evidence="1 2">
    <name type="scientific">Mizuhopecten yessoensis</name>
    <name type="common">Japanese scallop</name>
    <name type="synonym">Patinopecten yessoensis</name>
    <dbReference type="NCBI Taxonomy" id="6573"/>
    <lineage>
        <taxon>Eukaryota</taxon>
        <taxon>Metazoa</taxon>
        <taxon>Spiralia</taxon>
        <taxon>Lophotrochozoa</taxon>
        <taxon>Mollusca</taxon>
        <taxon>Bivalvia</taxon>
        <taxon>Autobranchia</taxon>
        <taxon>Pteriomorphia</taxon>
        <taxon>Pectinida</taxon>
        <taxon>Pectinoidea</taxon>
        <taxon>Pectinidae</taxon>
        <taxon>Mizuhopecten</taxon>
    </lineage>
</organism>
<keyword evidence="2" id="KW-1185">Reference proteome</keyword>
<sequence length="138" mass="15824">MHIERDLDSRHIFPRCKPSWLTSGMDIRYSRPVTNVGSILPQTTRTVLLLVDRTLEAPSKVQRSSPFLISFHRPPVHRRTWGTCLEVALRHCHVSCRFDFLHTEPQCGGSQKGRTKGPRYDVWFVDFNGLIGSMSAFS</sequence>
<comment type="caution">
    <text evidence="1">The sequence shown here is derived from an EMBL/GenBank/DDBJ whole genome shotgun (WGS) entry which is preliminary data.</text>
</comment>
<dbReference type="Proteomes" id="UP000242188">
    <property type="component" value="Unassembled WGS sequence"/>
</dbReference>
<gene>
    <name evidence="1" type="ORF">KP79_PYT07074</name>
</gene>
<evidence type="ECO:0000313" key="2">
    <source>
        <dbReference type="Proteomes" id="UP000242188"/>
    </source>
</evidence>
<accession>A0A210Q9Y9</accession>
<evidence type="ECO:0000313" key="1">
    <source>
        <dbReference type="EMBL" id="OWF45554.1"/>
    </source>
</evidence>
<reference evidence="1 2" key="1">
    <citation type="journal article" date="2017" name="Nat. Ecol. Evol.">
        <title>Scallop genome provides insights into evolution of bilaterian karyotype and development.</title>
        <authorList>
            <person name="Wang S."/>
            <person name="Zhang J."/>
            <person name="Jiao W."/>
            <person name="Li J."/>
            <person name="Xun X."/>
            <person name="Sun Y."/>
            <person name="Guo X."/>
            <person name="Huan P."/>
            <person name="Dong B."/>
            <person name="Zhang L."/>
            <person name="Hu X."/>
            <person name="Sun X."/>
            <person name="Wang J."/>
            <person name="Zhao C."/>
            <person name="Wang Y."/>
            <person name="Wang D."/>
            <person name="Huang X."/>
            <person name="Wang R."/>
            <person name="Lv J."/>
            <person name="Li Y."/>
            <person name="Zhang Z."/>
            <person name="Liu B."/>
            <person name="Lu W."/>
            <person name="Hui Y."/>
            <person name="Liang J."/>
            <person name="Zhou Z."/>
            <person name="Hou R."/>
            <person name="Li X."/>
            <person name="Liu Y."/>
            <person name="Li H."/>
            <person name="Ning X."/>
            <person name="Lin Y."/>
            <person name="Zhao L."/>
            <person name="Xing Q."/>
            <person name="Dou J."/>
            <person name="Li Y."/>
            <person name="Mao J."/>
            <person name="Guo H."/>
            <person name="Dou H."/>
            <person name="Li T."/>
            <person name="Mu C."/>
            <person name="Jiang W."/>
            <person name="Fu Q."/>
            <person name="Fu X."/>
            <person name="Miao Y."/>
            <person name="Liu J."/>
            <person name="Yu Q."/>
            <person name="Li R."/>
            <person name="Liao H."/>
            <person name="Li X."/>
            <person name="Kong Y."/>
            <person name="Jiang Z."/>
            <person name="Chourrout D."/>
            <person name="Li R."/>
            <person name="Bao Z."/>
        </authorList>
    </citation>
    <scope>NUCLEOTIDE SEQUENCE [LARGE SCALE GENOMIC DNA]</scope>
    <source>
        <strain evidence="1 2">PY_sf001</strain>
    </source>
</reference>
<protein>
    <submittedName>
        <fullName evidence="1">Uncharacterized protein</fullName>
    </submittedName>
</protein>